<dbReference type="GeneID" id="6481829"/>
<keyword evidence="8" id="KW-0547">Nucleotide-binding</keyword>
<keyword evidence="7" id="KW-0479">Metal-binding</keyword>
<dbReference type="GO" id="GO:0046872">
    <property type="term" value="F:metal ion binding"/>
    <property type="evidence" value="ECO:0007669"/>
    <property type="project" value="UniProtKB-KW"/>
</dbReference>
<name>B1X4P7_PAUCH</name>
<comment type="similarity">
    <text evidence="2 11">Belongs to the tRNA nucleotidyltransferase/poly(A) polymerase family.</text>
</comment>
<feature type="domain" description="Poly A polymerase head" evidence="12">
    <location>
        <begin position="20"/>
        <end position="157"/>
    </location>
</feature>
<evidence type="ECO:0000256" key="7">
    <source>
        <dbReference type="ARBA" id="ARBA00022723"/>
    </source>
</evidence>
<dbReference type="PANTHER" id="PTHR47788:SF1">
    <property type="entry name" value="A-ADDING TRNA NUCLEOTIDYLTRANSFERASE"/>
    <property type="match status" value="1"/>
</dbReference>
<keyword evidence="3" id="KW-0820">tRNA-binding</keyword>
<gene>
    <name evidence="13" type="primary">pcnB</name>
    <name evidence="13" type="ordered locus">PCC_0478</name>
</gene>
<dbReference type="InterPro" id="IPR043519">
    <property type="entry name" value="NT_sf"/>
</dbReference>
<protein>
    <submittedName>
        <fullName evidence="13">tRNA nucleotidyltransferase/poly(A) polymerase</fullName>
    </submittedName>
</protein>
<evidence type="ECO:0000256" key="5">
    <source>
        <dbReference type="ARBA" id="ARBA00022694"/>
    </source>
</evidence>
<comment type="cofactor">
    <cofactor evidence="1">
        <name>Mg(2+)</name>
        <dbReference type="ChEBI" id="CHEBI:18420"/>
    </cofactor>
</comment>
<keyword evidence="10 11" id="KW-0694">RNA-binding</keyword>
<dbReference type="GO" id="GO:0016779">
    <property type="term" value="F:nucleotidyltransferase activity"/>
    <property type="evidence" value="ECO:0007669"/>
    <property type="project" value="UniProtKB-KW"/>
</dbReference>
<evidence type="ECO:0000256" key="9">
    <source>
        <dbReference type="ARBA" id="ARBA00022842"/>
    </source>
</evidence>
<dbReference type="AlphaFoldDB" id="B1X4P7"/>
<evidence type="ECO:0000256" key="1">
    <source>
        <dbReference type="ARBA" id="ARBA00001946"/>
    </source>
</evidence>
<dbReference type="GO" id="GO:0001680">
    <property type="term" value="P:tRNA 3'-terminal CCA addition"/>
    <property type="evidence" value="ECO:0007669"/>
    <property type="project" value="UniProtKB-ARBA"/>
</dbReference>
<evidence type="ECO:0000256" key="6">
    <source>
        <dbReference type="ARBA" id="ARBA00022695"/>
    </source>
</evidence>
<dbReference type="EMBL" id="CP000815">
    <property type="protein sequence ID" value="ACB42916.1"/>
    <property type="molecule type" value="Genomic_DNA"/>
</dbReference>
<reference evidence="13" key="1">
    <citation type="submission" date="2007-08" db="EMBL/GenBank/DDBJ databases">
        <authorList>
            <person name="Gloeckner G."/>
            <person name="Nowack E."/>
            <person name="Melkonian M."/>
        </authorList>
    </citation>
    <scope>NUCLEOTIDE SEQUENCE</scope>
</reference>
<keyword evidence="4 11" id="KW-0808">Transferase</keyword>
<geneLocation type="organellar chromatophore" evidence="13"/>
<evidence type="ECO:0000259" key="12">
    <source>
        <dbReference type="Pfam" id="PF01743"/>
    </source>
</evidence>
<keyword evidence="5" id="KW-0819">tRNA processing</keyword>
<dbReference type="GO" id="GO:0000049">
    <property type="term" value="F:tRNA binding"/>
    <property type="evidence" value="ECO:0007669"/>
    <property type="project" value="UniProtKB-KW"/>
</dbReference>
<dbReference type="InterPro" id="IPR052390">
    <property type="entry name" value="tRNA_nt/polyA_polymerase"/>
</dbReference>
<keyword evidence="13" id="KW-0934">Plastid</keyword>
<proteinExistence type="inferred from homology"/>
<organism evidence="13">
    <name type="scientific">Paulinella chromatophora</name>
    <dbReference type="NCBI Taxonomy" id="39717"/>
    <lineage>
        <taxon>Eukaryota</taxon>
        <taxon>Sar</taxon>
        <taxon>Rhizaria</taxon>
        <taxon>Cercozoa</taxon>
        <taxon>Imbricatea</taxon>
        <taxon>Silicofilosea</taxon>
        <taxon>Euglyphida</taxon>
        <taxon>Paulinellidae</taxon>
        <taxon>Paulinella</taxon>
    </lineage>
</organism>
<dbReference type="Gene3D" id="3.30.460.10">
    <property type="entry name" value="Beta Polymerase, domain 2"/>
    <property type="match status" value="1"/>
</dbReference>
<evidence type="ECO:0000256" key="11">
    <source>
        <dbReference type="RuleBase" id="RU003953"/>
    </source>
</evidence>
<dbReference type="PANTHER" id="PTHR47788">
    <property type="entry name" value="POLYA POLYMERASE"/>
    <property type="match status" value="1"/>
</dbReference>
<evidence type="ECO:0000256" key="3">
    <source>
        <dbReference type="ARBA" id="ARBA00022555"/>
    </source>
</evidence>
<evidence type="ECO:0000256" key="2">
    <source>
        <dbReference type="ARBA" id="ARBA00007265"/>
    </source>
</evidence>
<reference evidence="13" key="2">
    <citation type="journal article" date="2008" name="Curr. Biol.">
        <title>Chromatophore genome sequence of Paulinella sheds light on acquisition of photosynthesis by eukaryotes.</title>
        <authorList>
            <person name="Nowack E.C.M."/>
            <person name="Melkonian M."/>
            <person name="Gloeckner G."/>
        </authorList>
    </citation>
    <scope>NUCLEOTIDE SEQUENCE [LARGE SCALE GENOMIC DNA]</scope>
</reference>
<dbReference type="Gene3D" id="1.10.3090.10">
    <property type="entry name" value="cca-adding enzyme, domain 2"/>
    <property type="match status" value="1"/>
</dbReference>
<evidence type="ECO:0000313" key="13">
    <source>
        <dbReference type="EMBL" id="ACB42916.1"/>
    </source>
</evidence>
<evidence type="ECO:0000256" key="10">
    <source>
        <dbReference type="ARBA" id="ARBA00022884"/>
    </source>
</evidence>
<keyword evidence="6" id="KW-0548">Nucleotidyltransferase</keyword>
<dbReference type="Pfam" id="PF01743">
    <property type="entry name" value="PolyA_pol"/>
    <property type="match status" value="1"/>
</dbReference>
<dbReference type="RefSeq" id="YP_002049126.1">
    <property type="nucleotide sequence ID" value="NC_011087.1"/>
</dbReference>
<dbReference type="SUPFAM" id="SSF81891">
    <property type="entry name" value="Poly A polymerase C-terminal region-like"/>
    <property type="match status" value="1"/>
</dbReference>
<dbReference type="GO" id="GO:0000166">
    <property type="term" value="F:nucleotide binding"/>
    <property type="evidence" value="ECO:0007669"/>
    <property type="project" value="UniProtKB-KW"/>
</dbReference>
<evidence type="ECO:0000256" key="4">
    <source>
        <dbReference type="ARBA" id="ARBA00022679"/>
    </source>
</evidence>
<accession>B1X4P7</accession>
<dbReference type="SUPFAM" id="SSF81301">
    <property type="entry name" value="Nucleotidyltransferase"/>
    <property type="match status" value="1"/>
</dbReference>
<sequence length="410" mass="47232">MSQGLLRKLEGMTSNMRMALVGGVVRDWLLHRMHRDPWNGLRDLDLSIETQTVSKFNVSCLAQELSNYYYREVTLCQYYEQYGSVEMNISGISIDLTTARQEYYPSPGFNPIVDFNTLESDLARRDLSLNAMALVFEKGHWELLDLHGGQSDLAMGWLEFLSETSVADDPTRLVRAARYGAKFGMILGPNSFKQATTTTALWPWSWRLGDPFEKAPPSLSTRLRMELESLLECKGWDSALQLLQKWGALKLLDLNLLSNNNWRLRIVWGERLGLPPLLALITIANNPIDLACRLQIPKNQIHWLKEFIEFHQFLIGIRTKNSFSKIPISQWPPSRWCRELEGRGWAPETIVLGLISGIQPRKPLLRWYLRWRHINSPITAGELIQKGVTIGPDLGNYLRLLRWNWVDIKE</sequence>
<keyword evidence="9" id="KW-0460">Magnesium</keyword>
<evidence type="ECO:0000256" key="8">
    <source>
        <dbReference type="ARBA" id="ARBA00022741"/>
    </source>
</evidence>
<dbReference type="InterPro" id="IPR002646">
    <property type="entry name" value="PolA_pol_head_dom"/>
</dbReference>